<dbReference type="GO" id="GO:0000155">
    <property type="term" value="F:phosphorelay sensor kinase activity"/>
    <property type="evidence" value="ECO:0007669"/>
    <property type="project" value="InterPro"/>
</dbReference>
<feature type="transmembrane region" description="Helical" evidence="14">
    <location>
        <begin position="12"/>
        <end position="33"/>
    </location>
</feature>
<dbReference type="RefSeq" id="WP_016146792.1">
    <property type="nucleotide sequence ID" value="NZ_KB976103.1"/>
</dbReference>
<feature type="transmembrane region" description="Helical" evidence="14">
    <location>
        <begin position="134"/>
        <end position="158"/>
    </location>
</feature>
<dbReference type="Pfam" id="PF00512">
    <property type="entry name" value="HisKA"/>
    <property type="match status" value="1"/>
</dbReference>
<comment type="subcellular location">
    <subcellularLocation>
        <location evidence="2">Cell membrane</location>
        <topology evidence="2">Multi-pass membrane protein</topology>
    </subcellularLocation>
</comment>
<keyword evidence="8" id="KW-0547">Nucleotide-binding</keyword>
<dbReference type="InterPro" id="IPR050398">
    <property type="entry name" value="HssS/ArlS-like"/>
</dbReference>
<evidence type="ECO:0000256" key="11">
    <source>
        <dbReference type="ARBA" id="ARBA00022989"/>
    </source>
</evidence>
<keyword evidence="6" id="KW-0808">Transferase</keyword>
<dbReference type="HOGENOM" id="CLU_000445_89_36_9"/>
<dbReference type="CDD" id="cd00082">
    <property type="entry name" value="HisKA"/>
    <property type="match status" value="1"/>
</dbReference>
<evidence type="ECO:0000256" key="5">
    <source>
        <dbReference type="ARBA" id="ARBA00022553"/>
    </source>
</evidence>
<evidence type="ECO:0000256" key="8">
    <source>
        <dbReference type="ARBA" id="ARBA00022741"/>
    </source>
</evidence>
<gene>
    <name evidence="16" type="ORF">HMPREF1526_00586</name>
</gene>
<evidence type="ECO:0000256" key="14">
    <source>
        <dbReference type="SAM" id="Phobius"/>
    </source>
</evidence>
<evidence type="ECO:0000256" key="4">
    <source>
        <dbReference type="ARBA" id="ARBA00022475"/>
    </source>
</evidence>
<dbReference type="GO" id="GO:0005524">
    <property type="term" value="F:ATP binding"/>
    <property type="evidence" value="ECO:0007669"/>
    <property type="project" value="UniProtKB-KW"/>
</dbReference>
<reference evidence="16 17" key="1">
    <citation type="submission" date="2013-01" db="EMBL/GenBank/DDBJ databases">
        <title>The Genome Sequence of Butyricicoccus pullicaecorum 1.2.</title>
        <authorList>
            <consortium name="The Broad Institute Genome Sequencing Platform"/>
            <person name="Earl A."/>
            <person name="Ward D."/>
            <person name="Feldgarden M."/>
            <person name="Gevers D."/>
            <person name="Van Immerseel F."/>
            <person name="Eeckhaut V."/>
            <person name="Walker B."/>
            <person name="Young S.K."/>
            <person name="Zeng Q."/>
            <person name="Gargeya S."/>
            <person name="Fitzgerald M."/>
            <person name="Haas B."/>
            <person name="Abouelleil A."/>
            <person name="Alvarado L."/>
            <person name="Arachchi H.M."/>
            <person name="Berlin A.M."/>
            <person name="Chapman S.B."/>
            <person name="Dewar J."/>
            <person name="Goldberg J."/>
            <person name="Griggs A."/>
            <person name="Gujja S."/>
            <person name="Hansen M."/>
            <person name="Howarth C."/>
            <person name="Imamovic A."/>
            <person name="Larimer J."/>
            <person name="McCowan C."/>
            <person name="Murphy C."/>
            <person name="Neiman D."/>
            <person name="Pearson M."/>
            <person name="Priest M."/>
            <person name="Roberts A."/>
            <person name="Saif S."/>
            <person name="Shea T."/>
            <person name="Sisk P."/>
            <person name="Sykes S."/>
            <person name="Wortman J."/>
            <person name="Nusbaum C."/>
            <person name="Birren B."/>
        </authorList>
    </citation>
    <scope>NUCLEOTIDE SEQUENCE [LARGE SCALE GENOMIC DNA]</scope>
    <source>
        <strain evidence="16 17">1.2</strain>
    </source>
</reference>
<keyword evidence="17" id="KW-1185">Reference proteome</keyword>
<evidence type="ECO:0000256" key="3">
    <source>
        <dbReference type="ARBA" id="ARBA00012438"/>
    </source>
</evidence>
<evidence type="ECO:0000313" key="17">
    <source>
        <dbReference type="Proteomes" id="UP000013981"/>
    </source>
</evidence>
<evidence type="ECO:0000256" key="1">
    <source>
        <dbReference type="ARBA" id="ARBA00000085"/>
    </source>
</evidence>
<evidence type="ECO:0000256" key="7">
    <source>
        <dbReference type="ARBA" id="ARBA00022692"/>
    </source>
</evidence>
<dbReference type="SMART" id="SM00388">
    <property type="entry name" value="HisKA"/>
    <property type="match status" value="1"/>
</dbReference>
<dbReference type="SUPFAM" id="SSF55874">
    <property type="entry name" value="ATPase domain of HSP90 chaperone/DNA topoisomerase II/histidine kinase"/>
    <property type="match status" value="1"/>
</dbReference>
<comment type="caution">
    <text evidence="16">The sequence shown here is derived from an EMBL/GenBank/DDBJ whole genome shotgun (WGS) entry which is preliminary data.</text>
</comment>
<dbReference type="EC" id="2.7.13.3" evidence="3"/>
<accession>R8W5B5</accession>
<keyword evidence="13 14" id="KW-0472">Membrane</keyword>
<evidence type="ECO:0000256" key="13">
    <source>
        <dbReference type="ARBA" id="ARBA00023136"/>
    </source>
</evidence>
<dbReference type="InterPro" id="IPR003661">
    <property type="entry name" value="HisK_dim/P_dom"/>
</dbReference>
<keyword evidence="10" id="KW-0067">ATP-binding</keyword>
<feature type="domain" description="Signal transduction histidine kinase dimerisation/phosphoacceptor" evidence="15">
    <location>
        <begin position="216"/>
        <end position="277"/>
    </location>
</feature>
<keyword evidence="11 14" id="KW-1133">Transmembrane helix</keyword>
<dbReference type="Proteomes" id="UP000013981">
    <property type="component" value="Unassembled WGS sequence"/>
</dbReference>
<name>R8W5B5_9FIRM</name>
<dbReference type="InterPro" id="IPR036097">
    <property type="entry name" value="HisK_dim/P_sf"/>
</dbReference>
<keyword evidence="7 14" id="KW-0812">Transmembrane</keyword>
<dbReference type="GO" id="GO:0005886">
    <property type="term" value="C:plasma membrane"/>
    <property type="evidence" value="ECO:0007669"/>
    <property type="project" value="UniProtKB-SubCell"/>
</dbReference>
<dbReference type="SUPFAM" id="SSF47384">
    <property type="entry name" value="Homodimeric domain of signal transducing histidine kinase"/>
    <property type="match status" value="1"/>
</dbReference>
<dbReference type="EMBL" id="AQOB01000002">
    <property type="protein sequence ID" value="EOQ39889.1"/>
    <property type="molecule type" value="Genomic_DNA"/>
</dbReference>
<protein>
    <recommendedName>
        <fullName evidence="3">histidine kinase</fullName>
        <ecNumber evidence="3">2.7.13.3</ecNumber>
    </recommendedName>
</protein>
<evidence type="ECO:0000259" key="15">
    <source>
        <dbReference type="SMART" id="SM00388"/>
    </source>
</evidence>
<dbReference type="AlphaFoldDB" id="R8W5B5"/>
<organism evidence="16 17">
    <name type="scientific">Butyricicoccus pullicaecorum 1.2</name>
    <dbReference type="NCBI Taxonomy" id="1203606"/>
    <lineage>
        <taxon>Bacteria</taxon>
        <taxon>Bacillati</taxon>
        <taxon>Bacillota</taxon>
        <taxon>Clostridia</taxon>
        <taxon>Eubacteriales</taxon>
        <taxon>Butyricicoccaceae</taxon>
        <taxon>Butyricicoccus</taxon>
    </lineage>
</organism>
<keyword evidence="4" id="KW-1003">Cell membrane</keyword>
<dbReference type="OrthoDB" id="9792991at2"/>
<dbReference type="Gene3D" id="1.10.287.130">
    <property type="match status" value="1"/>
</dbReference>
<evidence type="ECO:0000256" key="6">
    <source>
        <dbReference type="ARBA" id="ARBA00022679"/>
    </source>
</evidence>
<keyword evidence="5" id="KW-0597">Phosphoprotein</keyword>
<dbReference type="CDD" id="cd06225">
    <property type="entry name" value="HAMP"/>
    <property type="match status" value="1"/>
</dbReference>
<evidence type="ECO:0000256" key="9">
    <source>
        <dbReference type="ARBA" id="ARBA00022777"/>
    </source>
</evidence>
<dbReference type="PANTHER" id="PTHR45528:SF1">
    <property type="entry name" value="SENSOR HISTIDINE KINASE CPXA"/>
    <property type="match status" value="1"/>
</dbReference>
<proteinExistence type="predicted"/>
<sequence length="418" mass="48831">MSKKIKLNNKLSFHFFLISLLSLLTAFVGYYLVSDILANWVFESDKFCSYWESKSNDAIQHLQDYITLNHLSVEDVIINSEWHEQISDILLFIQPLQNNDLIKQDPDLCDEDIIQCADGTVHAVFYSPGYVYYAWWNIVGILFGFICFFSILIPYVFFTFRRIQDLYKQVAISISNDDYEIQISGNDEIAELGNEINALRQTLINATIQEASIRKMNYQLVASLSHDIRTPLTKLIGYLEVLRYAKTDSIAYLEKTYEKAMQLKSLIDQLFYQFSTSPLTNIDPFSQVNGYELFSQLLYEWCCDLQAEGYHIVQDAVPYGDYSIQIRPDDIYRIFDNIFSNIKKYADMKHPIKIQIYKNNHHVKLRFTNYKNFICAENSHKIGLMNIQSLMKENHGYTVINDDNEKFAIEIIFSLQIP</sequence>
<evidence type="ECO:0000256" key="10">
    <source>
        <dbReference type="ARBA" id="ARBA00022840"/>
    </source>
</evidence>
<evidence type="ECO:0000256" key="2">
    <source>
        <dbReference type="ARBA" id="ARBA00004651"/>
    </source>
</evidence>
<evidence type="ECO:0000256" key="12">
    <source>
        <dbReference type="ARBA" id="ARBA00023012"/>
    </source>
</evidence>
<evidence type="ECO:0000313" key="16">
    <source>
        <dbReference type="EMBL" id="EOQ39889.1"/>
    </source>
</evidence>
<dbReference type="PANTHER" id="PTHR45528">
    <property type="entry name" value="SENSOR HISTIDINE KINASE CPXA"/>
    <property type="match status" value="1"/>
</dbReference>
<dbReference type="InterPro" id="IPR036890">
    <property type="entry name" value="HATPase_C_sf"/>
</dbReference>
<dbReference type="PATRIC" id="fig|1203606.4.peg.553"/>
<keyword evidence="9" id="KW-0418">Kinase</keyword>
<keyword evidence="12" id="KW-0902">Two-component regulatory system</keyword>
<comment type="catalytic activity">
    <reaction evidence="1">
        <text>ATP + protein L-histidine = ADP + protein N-phospho-L-histidine.</text>
        <dbReference type="EC" id="2.7.13.3"/>
    </reaction>
</comment>
<dbReference type="eggNOG" id="COG2205">
    <property type="taxonomic scope" value="Bacteria"/>
</dbReference>